<organism evidence="1 2">
    <name type="scientific">Edwardsiella anguillarum ET080813</name>
    <dbReference type="NCBI Taxonomy" id="667120"/>
    <lineage>
        <taxon>Bacteria</taxon>
        <taxon>Pseudomonadati</taxon>
        <taxon>Pseudomonadota</taxon>
        <taxon>Gammaproteobacteria</taxon>
        <taxon>Enterobacterales</taxon>
        <taxon>Hafniaceae</taxon>
        <taxon>Edwardsiella</taxon>
    </lineage>
</organism>
<dbReference type="EMBL" id="CP006664">
    <property type="protein sequence ID" value="AIJ09624.1"/>
    <property type="molecule type" value="Genomic_DNA"/>
</dbReference>
<evidence type="ECO:0000313" key="2">
    <source>
        <dbReference type="Proteomes" id="UP000028681"/>
    </source>
</evidence>
<protein>
    <submittedName>
        <fullName evidence="1">Uncharacterized protein</fullName>
    </submittedName>
</protein>
<proteinExistence type="predicted"/>
<dbReference type="HOGENOM" id="CLU_3269304_0_0_6"/>
<accession>A0A076LVT4</accession>
<dbReference type="AlphaFoldDB" id="A0A076LVT4"/>
<dbReference type="KEGG" id="ete:ETEE_3197"/>
<gene>
    <name evidence="1" type="ORF">ETEE_3197</name>
</gene>
<sequence length="41" mass="5169">MVDYPSLLNRIRYMHIHSMILRGRIRVCRYLRRLFNIETVY</sequence>
<dbReference type="Proteomes" id="UP000028681">
    <property type="component" value="Chromosome"/>
</dbReference>
<reference evidence="1 2" key="1">
    <citation type="journal article" date="2012" name="PLoS ONE">
        <title>Edwardsiella comparative phylogenomics reveal the new intra/inter-species taxonomic relationships, virulence evolution and niche adaptation mechanisms.</title>
        <authorList>
            <person name="Yang M."/>
            <person name="Lv Y."/>
            <person name="Xiao J."/>
            <person name="Wu H."/>
            <person name="Zheng H."/>
            <person name="Liu Q."/>
            <person name="Zhang Y."/>
            <person name="Wang Q."/>
        </authorList>
    </citation>
    <scope>NUCLEOTIDE SEQUENCE [LARGE SCALE GENOMIC DNA]</scope>
    <source>
        <strain evidence="2">080813</strain>
    </source>
</reference>
<evidence type="ECO:0000313" key="1">
    <source>
        <dbReference type="EMBL" id="AIJ09624.1"/>
    </source>
</evidence>
<name>A0A076LVT4_9GAMM</name>